<evidence type="ECO:0000313" key="5">
    <source>
        <dbReference type="EMBL" id="CAG5086432.1"/>
    </source>
</evidence>
<dbReference type="SMART" id="SM00441">
    <property type="entry name" value="FF"/>
    <property type="match status" value="5"/>
</dbReference>
<dbReference type="InterPro" id="IPR036517">
    <property type="entry name" value="FF_domain_sf"/>
</dbReference>
<feature type="region of interest" description="Disordered" evidence="2">
    <location>
        <begin position="1"/>
        <end position="63"/>
    </location>
</feature>
<gene>
    <name evidence="5" type="ORF">OKIOD_LOCUS2766</name>
</gene>
<dbReference type="Pfam" id="PF00397">
    <property type="entry name" value="WW"/>
    <property type="match status" value="2"/>
</dbReference>
<dbReference type="InterPro" id="IPR057565">
    <property type="entry name" value="WW_TCRG1_3rd"/>
</dbReference>
<dbReference type="CDD" id="cd00201">
    <property type="entry name" value="WW"/>
    <property type="match status" value="3"/>
</dbReference>
<dbReference type="InterPro" id="IPR001202">
    <property type="entry name" value="WW_dom"/>
</dbReference>
<dbReference type="InterPro" id="IPR002713">
    <property type="entry name" value="FF_domain"/>
</dbReference>
<dbReference type="SUPFAM" id="SSF51045">
    <property type="entry name" value="WW domain"/>
    <property type="match status" value="3"/>
</dbReference>
<dbReference type="PROSITE" id="PS50020">
    <property type="entry name" value="WW_DOMAIN_2"/>
    <property type="match status" value="3"/>
</dbReference>
<organism evidence="5 6">
    <name type="scientific">Oikopleura dioica</name>
    <name type="common">Tunicate</name>
    <dbReference type="NCBI Taxonomy" id="34765"/>
    <lineage>
        <taxon>Eukaryota</taxon>
        <taxon>Metazoa</taxon>
        <taxon>Chordata</taxon>
        <taxon>Tunicata</taxon>
        <taxon>Appendicularia</taxon>
        <taxon>Copelata</taxon>
        <taxon>Oikopleuridae</taxon>
        <taxon>Oikopleura</taxon>
    </lineage>
</organism>
<dbReference type="PROSITE" id="PS51676">
    <property type="entry name" value="FF"/>
    <property type="match status" value="1"/>
</dbReference>
<keyword evidence="1" id="KW-0677">Repeat</keyword>
<dbReference type="InterPro" id="IPR045148">
    <property type="entry name" value="TCRG1-like"/>
</dbReference>
<evidence type="ECO:0000259" key="3">
    <source>
        <dbReference type="PROSITE" id="PS50020"/>
    </source>
</evidence>
<feature type="domain" description="WW" evidence="3">
    <location>
        <begin position="171"/>
        <end position="204"/>
    </location>
</feature>
<dbReference type="Proteomes" id="UP001158576">
    <property type="component" value="Chromosome PAR"/>
</dbReference>
<evidence type="ECO:0000259" key="4">
    <source>
        <dbReference type="PROSITE" id="PS51676"/>
    </source>
</evidence>
<dbReference type="PANTHER" id="PTHR15377:SF3">
    <property type="entry name" value="WW DOMAIN-CONTAINING PROTEIN"/>
    <property type="match status" value="1"/>
</dbReference>
<protein>
    <submittedName>
        <fullName evidence="5">Oidioi.mRNA.OKI2018_I69.PAR.g11208.t1.cds</fullName>
    </submittedName>
</protein>
<keyword evidence="6" id="KW-1185">Reference proteome</keyword>
<feature type="compositionally biased region" description="Basic and acidic residues" evidence="2">
    <location>
        <begin position="581"/>
        <end position="591"/>
    </location>
</feature>
<dbReference type="SMART" id="SM00456">
    <property type="entry name" value="WW"/>
    <property type="match status" value="3"/>
</dbReference>
<feature type="region of interest" description="Disordered" evidence="2">
    <location>
        <begin position="268"/>
        <end position="324"/>
    </location>
</feature>
<dbReference type="Pfam" id="PF01846">
    <property type="entry name" value="FF"/>
    <property type="match status" value="3"/>
</dbReference>
<evidence type="ECO:0000256" key="2">
    <source>
        <dbReference type="SAM" id="MobiDB-lite"/>
    </source>
</evidence>
<dbReference type="Gene3D" id="1.10.10.440">
    <property type="entry name" value="FF domain"/>
    <property type="match status" value="5"/>
</dbReference>
<feature type="domain" description="FF" evidence="4">
    <location>
        <begin position="648"/>
        <end position="703"/>
    </location>
</feature>
<dbReference type="InterPro" id="IPR036020">
    <property type="entry name" value="WW_dom_sf"/>
</dbReference>
<feature type="domain" description="WW" evidence="3">
    <location>
        <begin position="233"/>
        <end position="262"/>
    </location>
</feature>
<sequence length="811" mass="93717">MSAFGFGELHDGGNPMTAAFRTGKNAPKKKDKPEIVMPDQEDPDERLKQPRGVLPQGMRSKIDAEKARLADGTVDNPGNAPSIDPNKELWVETRSPAGKVYFYNAKTRKTAWSRPSKAQVISQQQFLALAISQTSKATGNSGAGSFQAPAAMPAMLMQMAPAAAGIVGMGASRGDDWVQQTTADGKVYYYNKRTLESSWTKPQALLEAEKAQRFMEEQKAKRKPVGKVAVPGTPWAIVWTGDGRHFFFNPSAKLSLWEVPEELKSRSDIEKLINDGPNGPEQEKDDEEEQEMPAVSQEKTGPTPVSIPDESTGEPPAKKQKENEEKLDIYFDVARKNREMKAAKLIEELPLEVRLEKFYDLLRENNISAFSTYEREERKLDKDDRFLLLLPTARRQAFDDFLADKAQLEVKLRKAQKDEKIAKFEEMCENWKGNRFSEFAARFARDKRFLAFDKMKERETLFFSYKKKLKDKSLNDSKKKKEDIKLDFMDILDKKKCQTLKNWEEVEEKLKDTSEFKAAPEEERRSWYVGFLKTLALEQDEDAKIALKQHEAEEKKRRMQEAIEKRKREADEARGALGRQMDTERKKHQTEAAKDTFMTMLSEKIRSTDYNWDDAKSKLKKESRWSQVSDLDRGEMEALFHEHMDSLKEKRKKAFHQLLAETKVNTTSSWKDIRRKIKEDIRYQKFSSSERKKEREFNEYIDSLGTKARQEFQEMLEECRLITYETEEAIRDENEPGKILNEIVEVLKVDTRWKALASLGTERKHMTRGYIREKHRAGPLPPSLPRSEILSVHRSTSNVKKPELHNLQPFK</sequence>
<reference evidence="5 6" key="1">
    <citation type="submission" date="2021-04" db="EMBL/GenBank/DDBJ databases">
        <authorList>
            <person name="Bliznina A."/>
        </authorList>
    </citation>
    <scope>NUCLEOTIDE SEQUENCE [LARGE SCALE GENOMIC DNA]</scope>
</reference>
<dbReference type="SUPFAM" id="SSF81698">
    <property type="entry name" value="FF domain"/>
    <property type="match status" value="4"/>
</dbReference>
<dbReference type="Gene3D" id="2.20.70.10">
    <property type="match status" value="3"/>
</dbReference>
<feature type="domain" description="WW" evidence="3">
    <location>
        <begin position="84"/>
        <end position="117"/>
    </location>
</feature>
<dbReference type="Pfam" id="PF23517">
    <property type="entry name" value="WW_TCERG1"/>
    <property type="match status" value="1"/>
</dbReference>
<proteinExistence type="predicted"/>
<dbReference type="PANTHER" id="PTHR15377">
    <property type="entry name" value="TRANSCRIPTION ELONGATION REGULATOR 1"/>
    <property type="match status" value="1"/>
</dbReference>
<dbReference type="EMBL" id="OU015568">
    <property type="protein sequence ID" value="CAG5086432.1"/>
    <property type="molecule type" value="Genomic_DNA"/>
</dbReference>
<feature type="compositionally biased region" description="Basic and acidic residues" evidence="2">
    <location>
        <begin position="564"/>
        <end position="574"/>
    </location>
</feature>
<feature type="region of interest" description="Disordered" evidence="2">
    <location>
        <begin position="774"/>
        <end position="811"/>
    </location>
</feature>
<evidence type="ECO:0000256" key="1">
    <source>
        <dbReference type="ARBA" id="ARBA00022737"/>
    </source>
</evidence>
<accession>A0ABN7RUN4</accession>
<dbReference type="PROSITE" id="PS01159">
    <property type="entry name" value="WW_DOMAIN_1"/>
    <property type="match status" value="1"/>
</dbReference>
<evidence type="ECO:0000313" key="6">
    <source>
        <dbReference type="Proteomes" id="UP001158576"/>
    </source>
</evidence>
<feature type="region of interest" description="Disordered" evidence="2">
    <location>
        <begin position="564"/>
        <end position="591"/>
    </location>
</feature>
<name>A0ABN7RUN4_OIKDI</name>